<sequence length="87" mass="9444">MGFVCIYSDASIYVFSHAVIRVILPVFVDDGRHTRFEQRLYPQPASRRAASSLQAARSGGDQLPAGHPDYSGSSQAAHHPLPAPVHC</sequence>
<name>A0ACB8R323_9AGAM</name>
<evidence type="ECO:0000313" key="1">
    <source>
        <dbReference type="EMBL" id="KAI0038198.1"/>
    </source>
</evidence>
<proteinExistence type="predicted"/>
<keyword evidence="2" id="KW-1185">Reference proteome</keyword>
<gene>
    <name evidence="1" type="ORF">FA95DRAFT_1529237</name>
</gene>
<reference evidence="1" key="2">
    <citation type="journal article" date="2022" name="New Phytol.">
        <title>Evolutionary transition to the ectomycorrhizal habit in the genomes of a hyperdiverse lineage of mushroom-forming fungi.</title>
        <authorList>
            <person name="Looney B."/>
            <person name="Miyauchi S."/>
            <person name="Morin E."/>
            <person name="Drula E."/>
            <person name="Courty P.E."/>
            <person name="Kohler A."/>
            <person name="Kuo A."/>
            <person name="LaButti K."/>
            <person name="Pangilinan J."/>
            <person name="Lipzen A."/>
            <person name="Riley R."/>
            <person name="Andreopoulos W."/>
            <person name="He G."/>
            <person name="Johnson J."/>
            <person name="Nolan M."/>
            <person name="Tritt A."/>
            <person name="Barry K.W."/>
            <person name="Grigoriev I.V."/>
            <person name="Nagy L.G."/>
            <person name="Hibbett D."/>
            <person name="Henrissat B."/>
            <person name="Matheny P.B."/>
            <person name="Labbe J."/>
            <person name="Martin F.M."/>
        </authorList>
    </citation>
    <scope>NUCLEOTIDE SEQUENCE</scope>
    <source>
        <strain evidence="1">FP105234-sp</strain>
    </source>
</reference>
<accession>A0ACB8R323</accession>
<dbReference type="EMBL" id="MU276565">
    <property type="protein sequence ID" value="KAI0038198.1"/>
    <property type="molecule type" value="Genomic_DNA"/>
</dbReference>
<protein>
    <submittedName>
        <fullName evidence="1">Uncharacterized protein</fullName>
    </submittedName>
</protein>
<comment type="caution">
    <text evidence="1">The sequence shown here is derived from an EMBL/GenBank/DDBJ whole genome shotgun (WGS) entry which is preliminary data.</text>
</comment>
<dbReference type="Proteomes" id="UP000814033">
    <property type="component" value="Unassembled WGS sequence"/>
</dbReference>
<evidence type="ECO:0000313" key="2">
    <source>
        <dbReference type="Proteomes" id="UP000814033"/>
    </source>
</evidence>
<reference evidence="1" key="1">
    <citation type="submission" date="2021-02" db="EMBL/GenBank/DDBJ databases">
        <authorList>
            <consortium name="DOE Joint Genome Institute"/>
            <person name="Ahrendt S."/>
            <person name="Looney B.P."/>
            <person name="Miyauchi S."/>
            <person name="Morin E."/>
            <person name="Drula E."/>
            <person name="Courty P.E."/>
            <person name="Chicoki N."/>
            <person name="Fauchery L."/>
            <person name="Kohler A."/>
            <person name="Kuo A."/>
            <person name="Labutti K."/>
            <person name="Pangilinan J."/>
            <person name="Lipzen A."/>
            <person name="Riley R."/>
            <person name="Andreopoulos W."/>
            <person name="He G."/>
            <person name="Johnson J."/>
            <person name="Barry K.W."/>
            <person name="Grigoriev I.V."/>
            <person name="Nagy L."/>
            <person name="Hibbett D."/>
            <person name="Henrissat B."/>
            <person name="Matheny P.B."/>
            <person name="Labbe J."/>
            <person name="Martin F."/>
        </authorList>
    </citation>
    <scope>NUCLEOTIDE SEQUENCE</scope>
    <source>
        <strain evidence="1">FP105234-sp</strain>
    </source>
</reference>
<organism evidence="1 2">
    <name type="scientific">Auriscalpium vulgare</name>
    <dbReference type="NCBI Taxonomy" id="40419"/>
    <lineage>
        <taxon>Eukaryota</taxon>
        <taxon>Fungi</taxon>
        <taxon>Dikarya</taxon>
        <taxon>Basidiomycota</taxon>
        <taxon>Agaricomycotina</taxon>
        <taxon>Agaricomycetes</taxon>
        <taxon>Russulales</taxon>
        <taxon>Auriscalpiaceae</taxon>
        <taxon>Auriscalpium</taxon>
    </lineage>
</organism>